<dbReference type="GO" id="GO:0005634">
    <property type="term" value="C:nucleus"/>
    <property type="evidence" value="ECO:0007669"/>
    <property type="project" value="UniProtKB-SubCell"/>
</dbReference>
<dbReference type="PANTHER" id="PTHR46357">
    <property type="entry name" value="TRANSCRIPTIONAL REGULATOR ATRX"/>
    <property type="match status" value="1"/>
</dbReference>
<evidence type="ECO:0000313" key="16">
    <source>
        <dbReference type="Proteomes" id="UP000515158"/>
    </source>
</evidence>
<evidence type="ECO:0000256" key="10">
    <source>
        <dbReference type="ARBA" id="ARBA00023125"/>
    </source>
</evidence>
<keyword evidence="12" id="KW-0539">Nucleus</keyword>
<feature type="region of interest" description="Disordered" evidence="14">
    <location>
        <begin position="779"/>
        <end position="817"/>
    </location>
</feature>
<feature type="compositionally biased region" description="Acidic residues" evidence="14">
    <location>
        <begin position="1357"/>
        <end position="1368"/>
    </location>
</feature>
<dbReference type="RefSeq" id="XP_034247214.1">
    <property type="nucleotide sequence ID" value="XM_034391323.1"/>
</dbReference>
<dbReference type="GO" id="GO:0031297">
    <property type="term" value="P:replication fork processing"/>
    <property type="evidence" value="ECO:0007669"/>
    <property type="project" value="TreeGrafter"/>
</dbReference>
<evidence type="ECO:0000256" key="9">
    <source>
        <dbReference type="ARBA" id="ARBA00022840"/>
    </source>
</evidence>
<reference evidence="17 18" key="1">
    <citation type="submission" date="2025-04" db="UniProtKB">
        <authorList>
            <consortium name="RefSeq"/>
        </authorList>
    </citation>
    <scope>IDENTIFICATION</scope>
    <source>
        <tissue evidence="17 18">Total insect</tissue>
    </source>
</reference>
<evidence type="ECO:0000313" key="18">
    <source>
        <dbReference type="RefSeq" id="XP_034247214.1"/>
    </source>
</evidence>
<evidence type="ECO:0000256" key="13">
    <source>
        <dbReference type="ARBA" id="ARBA00047995"/>
    </source>
</evidence>
<evidence type="ECO:0000259" key="15">
    <source>
        <dbReference type="PROSITE" id="PS51533"/>
    </source>
</evidence>
<feature type="compositionally biased region" description="Polar residues" evidence="14">
    <location>
        <begin position="233"/>
        <end position="255"/>
    </location>
</feature>
<keyword evidence="6" id="KW-0863">Zinc-finger</keyword>
<evidence type="ECO:0000256" key="2">
    <source>
        <dbReference type="ARBA" id="ARBA00007025"/>
    </source>
</evidence>
<dbReference type="GeneID" id="117648668"/>
<keyword evidence="4" id="KW-0547">Nucleotide-binding</keyword>
<dbReference type="GO" id="GO:0005721">
    <property type="term" value="C:pericentric heterochromatin"/>
    <property type="evidence" value="ECO:0007669"/>
    <property type="project" value="TreeGrafter"/>
</dbReference>
<evidence type="ECO:0000256" key="14">
    <source>
        <dbReference type="SAM" id="MobiDB-lite"/>
    </source>
</evidence>
<feature type="compositionally biased region" description="Polar residues" evidence="14">
    <location>
        <begin position="389"/>
        <end position="407"/>
    </location>
</feature>
<keyword evidence="8" id="KW-0862">Zinc</keyword>
<accession>A0A6P8ZR95</accession>
<dbReference type="GO" id="GO:0010468">
    <property type="term" value="P:regulation of gene expression"/>
    <property type="evidence" value="ECO:0007669"/>
    <property type="project" value="UniProtKB-ARBA"/>
</dbReference>
<dbReference type="Gene3D" id="3.30.40.10">
    <property type="entry name" value="Zinc/RING finger domain, C3HC4 (zinc finger)"/>
    <property type="match status" value="1"/>
</dbReference>
<feature type="compositionally biased region" description="Basic and acidic residues" evidence="14">
    <location>
        <begin position="256"/>
        <end position="276"/>
    </location>
</feature>
<feature type="region of interest" description="Disordered" evidence="14">
    <location>
        <begin position="1216"/>
        <end position="1236"/>
    </location>
</feature>
<comment type="subcellular location">
    <subcellularLocation>
        <location evidence="1">Nucleus</location>
    </subcellularLocation>
</comment>
<dbReference type="RefSeq" id="XP_034247213.1">
    <property type="nucleotide sequence ID" value="XM_034391322.1"/>
</dbReference>
<evidence type="ECO:0000256" key="1">
    <source>
        <dbReference type="ARBA" id="ARBA00004123"/>
    </source>
</evidence>
<dbReference type="PROSITE" id="PS51533">
    <property type="entry name" value="ADD"/>
    <property type="match status" value="1"/>
</dbReference>
<dbReference type="GO" id="GO:0006281">
    <property type="term" value="P:DNA repair"/>
    <property type="evidence" value="ECO:0007669"/>
    <property type="project" value="UniProtKB-KW"/>
</dbReference>
<dbReference type="SUPFAM" id="SSF57903">
    <property type="entry name" value="FYVE/PHD zinc finger"/>
    <property type="match status" value="1"/>
</dbReference>
<feature type="region of interest" description="Disordered" evidence="14">
    <location>
        <begin position="1339"/>
        <end position="1374"/>
    </location>
</feature>
<evidence type="ECO:0000256" key="7">
    <source>
        <dbReference type="ARBA" id="ARBA00022801"/>
    </source>
</evidence>
<dbReference type="Proteomes" id="UP000515158">
    <property type="component" value="Unplaced"/>
</dbReference>
<keyword evidence="11" id="KW-0234">DNA repair</keyword>
<dbReference type="InterPro" id="IPR052131">
    <property type="entry name" value="ATRX_domain-containing"/>
</dbReference>
<dbReference type="KEGG" id="tpal:117648668"/>
<evidence type="ECO:0000313" key="17">
    <source>
        <dbReference type="RefSeq" id="XP_034247213.1"/>
    </source>
</evidence>
<dbReference type="InterPro" id="IPR011011">
    <property type="entry name" value="Znf_FYVE_PHD"/>
</dbReference>
<keyword evidence="9" id="KW-0067">ATP-binding</keyword>
<dbReference type="CDD" id="cd11726">
    <property type="entry name" value="ADDz_ATRX"/>
    <property type="match status" value="1"/>
</dbReference>
<feature type="compositionally biased region" description="Low complexity" evidence="14">
    <location>
        <begin position="1342"/>
        <end position="1353"/>
    </location>
</feature>
<proteinExistence type="inferred from homology"/>
<keyword evidence="7" id="KW-0378">Hydrolase</keyword>
<feature type="region of interest" description="Disordered" evidence="14">
    <location>
        <begin position="363"/>
        <end position="461"/>
    </location>
</feature>
<evidence type="ECO:0000256" key="8">
    <source>
        <dbReference type="ARBA" id="ARBA00022833"/>
    </source>
</evidence>
<feature type="region of interest" description="Disordered" evidence="14">
    <location>
        <begin position="1"/>
        <end position="34"/>
    </location>
</feature>
<dbReference type="InterPro" id="IPR013083">
    <property type="entry name" value="Znf_RING/FYVE/PHD"/>
</dbReference>
<evidence type="ECO:0000256" key="3">
    <source>
        <dbReference type="ARBA" id="ARBA00022723"/>
    </source>
</evidence>
<name>A0A6P8ZR95_THRPL</name>
<dbReference type="InterPro" id="IPR025766">
    <property type="entry name" value="ADD"/>
</dbReference>
<protein>
    <submittedName>
        <fullName evidence="17 18">Uncharacterized protein LOC117648668</fullName>
    </submittedName>
</protein>
<evidence type="ECO:0000256" key="6">
    <source>
        <dbReference type="ARBA" id="ARBA00022771"/>
    </source>
</evidence>
<feature type="compositionally biased region" description="Basic and acidic residues" evidence="14">
    <location>
        <begin position="781"/>
        <end position="794"/>
    </location>
</feature>
<dbReference type="GO" id="GO:0006338">
    <property type="term" value="P:chromatin remodeling"/>
    <property type="evidence" value="ECO:0007669"/>
    <property type="project" value="TreeGrafter"/>
</dbReference>
<feature type="compositionally biased region" description="Polar residues" evidence="14">
    <location>
        <begin position="321"/>
        <end position="347"/>
    </location>
</feature>
<dbReference type="GO" id="GO:0005524">
    <property type="term" value="F:ATP binding"/>
    <property type="evidence" value="ECO:0007669"/>
    <property type="project" value="UniProtKB-KW"/>
</dbReference>
<organism evidence="18">
    <name type="scientific">Thrips palmi</name>
    <name type="common">Melon thrips</name>
    <dbReference type="NCBI Taxonomy" id="161013"/>
    <lineage>
        <taxon>Eukaryota</taxon>
        <taxon>Metazoa</taxon>
        <taxon>Ecdysozoa</taxon>
        <taxon>Arthropoda</taxon>
        <taxon>Hexapoda</taxon>
        <taxon>Insecta</taxon>
        <taxon>Pterygota</taxon>
        <taxon>Neoptera</taxon>
        <taxon>Paraneoptera</taxon>
        <taxon>Thysanoptera</taxon>
        <taxon>Terebrantia</taxon>
        <taxon>Thripoidea</taxon>
        <taxon>Thripidae</taxon>
        <taxon>Thrips</taxon>
    </lineage>
</organism>
<keyword evidence="5" id="KW-0227">DNA damage</keyword>
<dbReference type="GO" id="GO:0003678">
    <property type="term" value="F:DNA helicase activity"/>
    <property type="evidence" value="ECO:0007669"/>
    <property type="project" value="UniProtKB-EC"/>
</dbReference>
<dbReference type="GO" id="GO:0031490">
    <property type="term" value="F:chromatin DNA binding"/>
    <property type="evidence" value="ECO:0007669"/>
    <property type="project" value="TreeGrafter"/>
</dbReference>
<dbReference type="OrthoDB" id="6286493at2759"/>
<feature type="region of interest" description="Disordered" evidence="14">
    <location>
        <begin position="223"/>
        <end position="347"/>
    </location>
</feature>
<gene>
    <name evidence="17 18" type="primary">LOC117648668</name>
</gene>
<feature type="domain" description="PHD-type" evidence="15">
    <location>
        <begin position="640"/>
        <end position="778"/>
    </location>
</feature>
<evidence type="ECO:0000256" key="5">
    <source>
        <dbReference type="ARBA" id="ARBA00022763"/>
    </source>
</evidence>
<dbReference type="Pfam" id="PF17981">
    <property type="entry name" value="ADD_ATRX"/>
    <property type="match status" value="1"/>
</dbReference>
<comment type="catalytic activity">
    <reaction evidence="13">
        <text>ATP + H2O = ADP + phosphate + H(+)</text>
        <dbReference type="Rhea" id="RHEA:13065"/>
        <dbReference type="ChEBI" id="CHEBI:15377"/>
        <dbReference type="ChEBI" id="CHEBI:15378"/>
        <dbReference type="ChEBI" id="CHEBI:30616"/>
        <dbReference type="ChEBI" id="CHEBI:43474"/>
        <dbReference type="ChEBI" id="CHEBI:456216"/>
        <dbReference type="EC" id="3.6.4.12"/>
    </reaction>
</comment>
<evidence type="ECO:0000256" key="4">
    <source>
        <dbReference type="ARBA" id="ARBA00022741"/>
    </source>
</evidence>
<dbReference type="InterPro" id="IPR041430">
    <property type="entry name" value="ADD_ATRX"/>
</dbReference>
<dbReference type="GO" id="GO:0016787">
    <property type="term" value="F:hydrolase activity"/>
    <property type="evidence" value="ECO:0007669"/>
    <property type="project" value="UniProtKB-KW"/>
</dbReference>
<feature type="compositionally biased region" description="Polar residues" evidence="14">
    <location>
        <begin position="421"/>
        <end position="451"/>
    </location>
</feature>
<dbReference type="PANTHER" id="PTHR46357:SF1">
    <property type="entry name" value="TRANSCRIPTIONAL REGULATOR ATRX"/>
    <property type="match status" value="1"/>
</dbReference>
<feature type="compositionally biased region" description="Polar residues" evidence="14">
    <location>
        <begin position="278"/>
        <end position="291"/>
    </location>
</feature>
<keyword evidence="3" id="KW-0479">Metal-binding</keyword>
<keyword evidence="16" id="KW-1185">Reference proteome</keyword>
<evidence type="ECO:0000256" key="11">
    <source>
        <dbReference type="ARBA" id="ARBA00023204"/>
    </source>
</evidence>
<keyword evidence="10" id="KW-0238">DNA-binding</keyword>
<sequence>MDRQDYENANMEPSFPHDTSKDSNEIPTMSYHGIGENNLTLSQQNFPMTDGYFGGGNSQASSSNIHNVPVSNPLDHNVAFESNQGQNFNSTDQRNQSYCSEFPNQIASSLPFSGSFQPQEEQFASNMPQSQMFSAQVPPSEFPSPSNLFSTRNEHAPPDSMGNFPNTSEYLDCNSKPLFPVMVPNDSVDTNLYSASNGCEKVNLSTFSLGHFYPTPVENMPRTVDACDPFENESPTQSGSGSILHPNNGQLSSQSDNDHLPHSNTEEFLSQHDGNDVPHSNSEEFPSQNVNAVPHSNCEEFPTQHDSNAVPHSNCEEFPSQHDSNAIPHSNCEEVSSQQDSNAVSHSNCEEFPLQLDSNAVSHSTNEEFPCQNDSNDLPHSNCEEVSCQPDNNDVPHSNNEEISSGNADEANLFDPLQFEGGSSSQTVSSINHEGLSNNSEDATGQCNKVTSENDEDGNKLDNLYGIDNPSEAIVSENTGGFMSSSNKDVDESAECGSTMETLDDLSASLEKGIEASLEESCSTANNDQVEADTPRPLSPMITALDKEFLVEPKKEVADGADNIRLTRTRTGAVRNKTQRYVDEIEMMEDSQESVIYEEWQYEEGAELAPSVVDPSVTVNDDVLRVTPRELASYYQSFVEGVDTVLNQRLHCTACGVHIGAAPNYIHLGNRHKVLRVLICNKCRTFYGVGKFSKDSDGSELFCRWCGQGGQVICCSSCPNVFCQLCIRRNIGEDYLNSVVASNFWACFLCNYEILWPLRAVCWALLTYTMKRKKDALSGNDSRKTQELQDDKSRCCPKQTKKRKPPSKSKVINPSASLPGNLNGLQLGHFLFGGGEQHVRGSAADEDEYIDPSQFVQSVLEEPRRLQPKVLAKPIMPRLGPQISVSSFQSPVRPVQIQPRPVLLQTNPPRTVRAVYSQPPRLFVRQGNMMRPGLLPINNQPNSVPLQVATRFRGPSLLRNSAPIRLQTPFMRTDPPVPQNPAPTRTAVRNPACVINNLDGVRSMEQIQALDQVPWYRDGIDNVRAVGFALTKRIRELEARFHSLKSKQDVEKIMSLGRKLEKLSERTEKRFKKINATLKDACREWCVQKMRNSPTSVDPFRLGKEEGISDWDDDVELSKPLEKVLIPVNSASLQAGAIRPAQPRVISRTNPPPLATMLGPAARAGQPQPQSVSNVSYSVRLPGPKSSASRFVQIGDLSKSITHTVGAIINKRNGPNSISVSLTPAPKRKRLESSSSNGSDVVMVYPTIPELIKLYNIKPCVVRLQRNDSFIVNFLERQEHARSQNAMYDDTLDVNEVESVMSPQVSINDLEAEAVISSSDFPEHFLSSLVEMGDTFRDQADTTESNSTSNVESLVQNDDDDDDIEIIDEVSVSK</sequence>
<comment type="similarity">
    <text evidence="2">Belongs to the SNF2/RAD54 helicase family.</text>
</comment>
<dbReference type="GO" id="GO:0008270">
    <property type="term" value="F:zinc ion binding"/>
    <property type="evidence" value="ECO:0007669"/>
    <property type="project" value="UniProtKB-KW"/>
</dbReference>
<evidence type="ECO:0000256" key="12">
    <source>
        <dbReference type="ARBA" id="ARBA00023242"/>
    </source>
</evidence>